<evidence type="ECO:0000256" key="1">
    <source>
        <dbReference type="ARBA" id="ARBA00001974"/>
    </source>
</evidence>
<comment type="catalytic activity">
    <reaction evidence="9">
        <text>indole-3-pyruvate + NADPH + O2 + H(+) = (indol-3-yl)acetate + CO2 + NADP(+) + H2O</text>
        <dbReference type="Rhea" id="RHEA:34331"/>
        <dbReference type="ChEBI" id="CHEBI:15377"/>
        <dbReference type="ChEBI" id="CHEBI:15378"/>
        <dbReference type="ChEBI" id="CHEBI:15379"/>
        <dbReference type="ChEBI" id="CHEBI:16526"/>
        <dbReference type="ChEBI" id="CHEBI:17640"/>
        <dbReference type="ChEBI" id="CHEBI:30854"/>
        <dbReference type="ChEBI" id="CHEBI:57783"/>
        <dbReference type="ChEBI" id="CHEBI:58349"/>
        <dbReference type="EC" id="1.14.13.168"/>
    </reaction>
</comment>
<evidence type="ECO:0000256" key="10">
    <source>
        <dbReference type="RuleBase" id="RU361177"/>
    </source>
</evidence>
<protein>
    <recommendedName>
        <fullName evidence="10">Flavin-containing monooxygenase</fullName>
        <ecNumber evidence="10">1.-.-.-</ecNumber>
    </recommendedName>
</protein>
<dbReference type="Pfam" id="PF00743">
    <property type="entry name" value="FMO-like"/>
    <property type="match status" value="1"/>
</dbReference>
<keyword evidence="4 10" id="KW-0285">Flavoprotein</keyword>
<organism evidence="11">
    <name type="scientific">Fagus sylvatica</name>
    <name type="common">Beechnut</name>
    <dbReference type="NCBI Taxonomy" id="28930"/>
    <lineage>
        <taxon>Eukaryota</taxon>
        <taxon>Viridiplantae</taxon>
        <taxon>Streptophyta</taxon>
        <taxon>Embryophyta</taxon>
        <taxon>Tracheophyta</taxon>
        <taxon>Spermatophyta</taxon>
        <taxon>Magnoliopsida</taxon>
        <taxon>eudicotyledons</taxon>
        <taxon>Gunneridae</taxon>
        <taxon>Pentapetalae</taxon>
        <taxon>rosids</taxon>
        <taxon>fabids</taxon>
        <taxon>Fagales</taxon>
        <taxon>Fagaceae</taxon>
        <taxon>Fagus</taxon>
    </lineage>
</organism>
<reference evidence="11" key="1">
    <citation type="submission" date="2018-02" db="EMBL/GenBank/DDBJ databases">
        <authorList>
            <person name="Cohen D.B."/>
            <person name="Kent A.D."/>
        </authorList>
    </citation>
    <scope>NUCLEOTIDE SEQUENCE</scope>
</reference>
<dbReference type="Gene3D" id="3.50.50.60">
    <property type="entry name" value="FAD/NAD(P)-binding domain"/>
    <property type="match status" value="1"/>
</dbReference>
<dbReference type="SUPFAM" id="SSF51905">
    <property type="entry name" value="FAD/NAD(P)-binding domain"/>
    <property type="match status" value="2"/>
</dbReference>
<accession>A0A2N9IX23</accession>
<dbReference type="PIRSF" id="PIRSF000332">
    <property type="entry name" value="FMO"/>
    <property type="match status" value="1"/>
</dbReference>
<evidence type="ECO:0000256" key="6">
    <source>
        <dbReference type="ARBA" id="ARBA00022857"/>
    </source>
</evidence>
<gene>
    <name evidence="11" type="ORF">FSB_LOCUS56706</name>
</gene>
<evidence type="ECO:0000256" key="8">
    <source>
        <dbReference type="ARBA" id="ARBA00023070"/>
    </source>
</evidence>
<sequence>METVVVIVGAGPSGLANSACLTLHSIPHVILEREDCYASLWKKRTYDRLGLHLAKEFCFLPHSPLPPDAPTFMPKDFFLNYVDAYVSQFNINPLYHRSVESAFYDEIGNKWRIEAKNTLEGTVEVYHAEFLVIASGENNEGYIPDMTGLSSFPGEIVHSNNFKSGSRYKAKDVLVVGCGNSGMEIAYDLADHGARTSIVIRSPFHVLTKELVHRGMSLLKYLPVYMVDTLIIMLAKLKYGDLSKYGIYRPKGGPFANKNATGRSPVLDVGTVEKIQKGEIEVVSAILSINKNSVKFENGIEKNFDAIVFATGYKSAANKWLKDYKYALNADGLPKNSFPGHWKGEKGLYCAGLSKRGLFGVSMDAEAIANDINKVIRSKN</sequence>
<comment type="pathway">
    <text evidence="2">Plant hormone metabolism; auxin biosynthesis.</text>
</comment>
<evidence type="ECO:0000256" key="3">
    <source>
        <dbReference type="ARBA" id="ARBA00009183"/>
    </source>
</evidence>
<keyword evidence="10" id="KW-0503">Monooxygenase</keyword>
<keyword evidence="8" id="KW-0073">Auxin biosynthesis</keyword>
<dbReference type="InterPro" id="IPR050982">
    <property type="entry name" value="Auxin_biosynth/cation_transpt"/>
</dbReference>
<keyword evidence="7 10" id="KW-0560">Oxidoreductase</keyword>
<keyword evidence="5 10" id="KW-0274">FAD</keyword>
<dbReference type="PRINTS" id="PR00368">
    <property type="entry name" value="FADPNR"/>
</dbReference>
<dbReference type="PRINTS" id="PR00469">
    <property type="entry name" value="PNDRDTASEII"/>
</dbReference>
<comment type="cofactor">
    <cofactor evidence="1 10">
        <name>FAD</name>
        <dbReference type="ChEBI" id="CHEBI:57692"/>
    </cofactor>
</comment>
<dbReference type="GO" id="GO:0050660">
    <property type="term" value="F:flavin adenine dinucleotide binding"/>
    <property type="evidence" value="ECO:0007669"/>
    <property type="project" value="InterPro"/>
</dbReference>
<dbReference type="GO" id="GO:0103075">
    <property type="term" value="F:indole-3-pyruvate monooxygenase activity"/>
    <property type="evidence" value="ECO:0007669"/>
    <property type="project" value="UniProtKB-EC"/>
</dbReference>
<evidence type="ECO:0000256" key="2">
    <source>
        <dbReference type="ARBA" id="ARBA00004814"/>
    </source>
</evidence>
<keyword evidence="6" id="KW-0521">NADP</keyword>
<proteinExistence type="inferred from homology"/>
<dbReference type="PANTHER" id="PTHR43539">
    <property type="entry name" value="FLAVIN-BINDING MONOOXYGENASE-LIKE PROTEIN (AFU_ORTHOLOGUE AFUA_4G09220)"/>
    <property type="match status" value="1"/>
</dbReference>
<dbReference type="GO" id="GO:0004499">
    <property type="term" value="F:N,N-dimethylaniline monooxygenase activity"/>
    <property type="evidence" value="ECO:0007669"/>
    <property type="project" value="InterPro"/>
</dbReference>
<dbReference type="InterPro" id="IPR036188">
    <property type="entry name" value="FAD/NAD-bd_sf"/>
</dbReference>
<evidence type="ECO:0000256" key="7">
    <source>
        <dbReference type="ARBA" id="ARBA00023002"/>
    </source>
</evidence>
<dbReference type="InterPro" id="IPR000960">
    <property type="entry name" value="Flavin_mOase"/>
</dbReference>
<dbReference type="GO" id="GO:0009851">
    <property type="term" value="P:auxin biosynthetic process"/>
    <property type="evidence" value="ECO:0007669"/>
    <property type="project" value="UniProtKB-KW"/>
</dbReference>
<name>A0A2N9IX23_FAGSY</name>
<dbReference type="EMBL" id="OIVN01006247">
    <property type="protein sequence ID" value="SPD28824.1"/>
    <property type="molecule type" value="Genomic_DNA"/>
</dbReference>
<evidence type="ECO:0000313" key="11">
    <source>
        <dbReference type="EMBL" id="SPD28824.1"/>
    </source>
</evidence>
<dbReference type="AlphaFoldDB" id="A0A2N9IX23"/>
<evidence type="ECO:0000256" key="9">
    <source>
        <dbReference type="ARBA" id="ARBA00047707"/>
    </source>
</evidence>
<evidence type="ECO:0000256" key="5">
    <source>
        <dbReference type="ARBA" id="ARBA00022827"/>
    </source>
</evidence>
<comment type="similarity">
    <text evidence="3 10">Belongs to the FMO family.</text>
</comment>
<dbReference type="PANTHER" id="PTHR43539:SF9">
    <property type="entry name" value="INDOLE-3-PYRUVATE MONOOXYGENASE YUCCA11-RELATED"/>
    <property type="match status" value="1"/>
</dbReference>
<dbReference type="GO" id="GO:0050661">
    <property type="term" value="F:NADP binding"/>
    <property type="evidence" value="ECO:0007669"/>
    <property type="project" value="InterPro"/>
</dbReference>
<evidence type="ECO:0000256" key="4">
    <source>
        <dbReference type="ARBA" id="ARBA00022630"/>
    </source>
</evidence>
<dbReference type="EC" id="1.-.-.-" evidence="10"/>
<dbReference type="InterPro" id="IPR020946">
    <property type="entry name" value="Flavin_mOase-like"/>
</dbReference>